<keyword evidence="13" id="KW-1185">Reference proteome</keyword>
<evidence type="ECO:0000256" key="9">
    <source>
        <dbReference type="SAM" id="SignalP"/>
    </source>
</evidence>
<dbReference type="Gene3D" id="3.40.50.200">
    <property type="entry name" value="Peptidase S8/S53 domain"/>
    <property type="match status" value="2"/>
</dbReference>
<dbReference type="PANTHER" id="PTHR43806">
    <property type="entry name" value="PEPTIDASE S8"/>
    <property type="match status" value="1"/>
</dbReference>
<evidence type="ECO:0000313" key="13">
    <source>
        <dbReference type="Proteomes" id="UP000076580"/>
    </source>
</evidence>
<feature type="domain" description="C5a peptidase/Subtilisin-like protease SBT2-like Fn3-like" evidence="11">
    <location>
        <begin position="613"/>
        <end position="725"/>
    </location>
</feature>
<dbReference type="Pfam" id="PF06280">
    <property type="entry name" value="fn3_5"/>
    <property type="match status" value="1"/>
</dbReference>
<dbReference type="InterPro" id="IPR000209">
    <property type="entry name" value="Peptidase_S8/S53_dom"/>
</dbReference>
<dbReference type="RefSeq" id="XP_040653528.1">
    <property type="nucleotide sequence ID" value="XM_040803424.1"/>
</dbReference>
<evidence type="ECO:0000256" key="1">
    <source>
        <dbReference type="ARBA" id="ARBA00011073"/>
    </source>
</evidence>
<dbReference type="GO" id="GO:0006508">
    <property type="term" value="P:proteolysis"/>
    <property type="evidence" value="ECO:0007669"/>
    <property type="project" value="UniProtKB-KW"/>
</dbReference>
<evidence type="ECO:0000256" key="3">
    <source>
        <dbReference type="ARBA" id="ARBA00022729"/>
    </source>
</evidence>
<dbReference type="PROSITE" id="PS00138">
    <property type="entry name" value="SUBTILASE_SER"/>
    <property type="match status" value="1"/>
</dbReference>
<comment type="similarity">
    <text evidence="1 7 8">Belongs to the peptidase S8 family.</text>
</comment>
<evidence type="ECO:0000256" key="2">
    <source>
        <dbReference type="ARBA" id="ARBA00022670"/>
    </source>
</evidence>
<protein>
    <recommendedName>
        <fullName evidence="14">Subtilisin-like serine protease PR1C</fullName>
    </recommendedName>
</protein>
<evidence type="ECO:0000256" key="4">
    <source>
        <dbReference type="ARBA" id="ARBA00022801"/>
    </source>
</evidence>
<dbReference type="Proteomes" id="UP000076580">
    <property type="component" value="Chromosome 03"/>
</dbReference>
<feature type="chain" id="PRO_5007580371" description="Subtilisin-like serine protease PR1C" evidence="9">
    <location>
        <begin position="20"/>
        <end position="901"/>
    </location>
</feature>
<dbReference type="InterPro" id="IPR015500">
    <property type="entry name" value="Peptidase_S8_subtilisin-rel"/>
</dbReference>
<keyword evidence="2 7" id="KW-0645">Protease</keyword>
<evidence type="ECO:0000259" key="10">
    <source>
        <dbReference type="Pfam" id="PF00082"/>
    </source>
</evidence>
<dbReference type="InterPro" id="IPR010435">
    <property type="entry name" value="C5a/SBT2-like_Fn3"/>
</dbReference>
<evidence type="ECO:0000256" key="7">
    <source>
        <dbReference type="PROSITE-ProRule" id="PRU01240"/>
    </source>
</evidence>
<dbReference type="PRINTS" id="PR00723">
    <property type="entry name" value="SUBTILISIN"/>
</dbReference>
<evidence type="ECO:0000259" key="11">
    <source>
        <dbReference type="Pfam" id="PF06280"/>
    </source>
</evidence>
<feature type="signal peptide" evidence="9">
    <location>
        <begin position="1"/>
        <end position="19"/>
    </location>
</feature>
<evidence type="ECO:0000256" key="6">
    <source>
        <dbReference type="PIRSR" id="PIRSR615500-1"/>
    </source>
</evidence>
<accession>A0A151GAP9</accession>
<evidence type="ECO:0000256" key="5">
    <source>
        <dbReference type="ARBA" id="ARBA00022825"/>
    </source>
</evidence>
<dbReference type="STRING" id="98403.A0A151GAP9"/>
<feature type="active site" description="Charge relay system" evidence="6 7">
    <location>
        <position position="162"/>
    </location>
</feature>
<dbReference type="SUPFAM" id="SSF52743">
    <property type="entry name" value="Subtilisin-like"/>
    <property type="match status" value="1"/>
</dbReference>
<dbReference type="PANTHER" id="PTHR43806:SF66">
    <property type="entry name" value="SERIN ENDOPEPTIDASE"/>
    <property type="match status" value="1"/>
</dbReference>
<evidence type="ECO:0008006" key="14">
    <source>
        <dbReference type="Google" id="ProtNLM"/>
    </source>
</evidence>
<feature type="domain" description="Peptidase S8/S53" evidence="10">
    <location>
        <begin position="153"/>
        <end position="570"/>
    </location>
</feature>
<dbReference type="Pfam" id="PF00082">
    <property type="entry name" value="Peptidase_S8"/>
    <property type="match status" value="1"/>
</dbReference>
<dbReference type="GO" id="GO:0004252">
    <property type="term" value="F:serine-type endopeptidase activity"/>
    <property type="evidence" value="ECO:0007669"/>
    <property type="project" value="UniProtKB-UniRule"/>
</dbReference>
<comment type="caution">
    <text evidence="12">The sequence shown here is derived from an EMBL/GenBank/DDBJ whole genome shotgun (WGS) entry which is preliminary data.</text>
</comment>
<dbReference type="GO" id="GO:0016020">
    <property type="term" value="C:membrane"/>
    <property type="evidence" value="ECO:0007669"/>
    <property type="project" value="InterPro"/>
</dbReference>
<feature type="active site" description="Charge relay system" evidence="6 7">
    <location>
        <position position="535"/>
    </location>
</feature>
<evidence type="ECO:0000313" key="12">
    <source>
        <dbReference type="EMBL" id="KYK54176.1"/>
    </source>
</evidence>
<keyword evidence="5 7" id="KW-0720">Serine protease</keyword>
<dbReference type="CDD" id="cd07489">
    <property type="entry name" value="Peptidases_S8_5"/>
    <property type="match status" value="1"/>
</dbReference>
<keyword evidence="3 9" id="KW-0732">Signal</keyword>
<dbReference type="InParanoid" id="A0A151GAP9"/>
<name>A0A151GAP9_DRECN</name>
<organism evidence="12 13">
    <name type="scientific">Drechmeria coniospora</name>
    <name type="common">Nematophagous fungus</name>
    <name type="synonym">Meria coniospora</name>
    <dbReference type="NCBI Taxonomy" id="98403"/>
    <lineage>
        <taxon>Eukaryota</taxon>
        <taxon>Fungi</taxon>
        <taxon>Dikarya</taxon>
        <taxon>Ascomycota</taxon>
        <taxon>Pezizomycotina</taxon>
        <taxon>Sordariomycetes</taxon>
        <taxon>Hypocreomycetidae</taxon>
        <taxon>Hypocreales</taxon>
        <taxon>Ophiocordycipitaceae</taxon>
        <taxon>Drechmeria</taxon>
    </lineage>
</organism>
<proteinExistence type="inferred from homology"/>
<dbReference type="PROSITE" id="PS51892">
    <property type="entry name" value="SUBTILASE"/>
    <property type="match status" value="1"/>
</dbReference>
<evidence type="ECO:0000256" key="8">
    <source>
        <dbReference type="RuleBase" id="RU003355"/>
    </source>
</evidence>
<dbReference type="PROSITE" id="PS00136">
    <property type="entry name" value="SUBTILASE_ASP"/>
    <property type="match status" value="1"/>
</dbReference>
<dbReference type="InterPro" id="IPR023828">
    <property type="entry name" value="Peptidase_S8_Ser-AS"/>
</dbReference>
<feature type="active site" description="Charge relay system" evidence="6 7">
    <location>
        <position position="212"/>
    </location>
</feature>
<dbReference type="InterPro" id="IPR050131">
    <property type="entry name" value="Peptidase_S8_subtilisin-like"/>
</dbReference>
<dbReference type="GeneID" id="63718776"/>
<dbReference type="EMBL" id="LAYC01000003">
    <property type="protein sequence ID" value="KYK54176.1"/>
    <property type="molecule type" value="Genomic_DNA"/>
</dbReference>
<reference evidence="12 13" key="1">
    <citation type="journal article" date="2016" name="Sci. Rep.">
        <title>Insights into Adaptations to a Near-Obligate Nematode Endoparasitic Lifestyle from the Finished Genome of Drechmeria coniospora.</title>
        <authorList>
            <person name="Zhang L."/>
            <person name="Zhou Z."/>
            <person name="Guo Q."/>
            <person name="Fokkens L."/>
            <person name="Miskei M."/>
            <person name="Pocsi I."/>
            <person name="Zhang W."/>
            <person name="Chen M."/>
            <person name="Wang L."/>
            <person name="Sun Y."/>
            <person name="Donzelli B.G."/>
            <person name="Gibson D.M."/>
            <person name="Nelson D.R."/>
            <person name="Luo J.G."/>
            <person name="Rep M."/>
            <person name="Liu H."/>
            <person name="Yang S."/>
            <person name="Wang J."/>
            <person name="Krasnoff S.B."/>
            <person name="Xu Y."/>
            <person name="Molnar I."/>
            <person name="Lin M."/>
        </authorList>
    </citation>
    <scope>NUCLEOTIDE SEQUENCE [LARGE SCALE GENOMIC DNA]</scope>
    <source>
        <strain evidence="12 13">ARSEF 6962</strain>
    </source>
</reference>
<dbReference type="InterPro" id="IPR034187">
    <property type="entry name" value="Peptidases_S8_5"/>
</dbReference>
<dbReference type="InterPro" id="IPR023827">
    <property type="entry name" value="Peptidase_S8_Asp-AS"/>
</dbReference>
<gene>
    <name evidence="12" type="ORF">DCS_06133</name>
</gene>
<dbReference type="AlphaFoldDB" id="A0A151GAP9"/>
<keyword evidence="4 7" id="KW-0378">Hydrolase</keyword>
<dbReference type="InterPro" id="IPR036852">
    <property type="entry name" value="Peptidase_S8/S53_dom_sf"/>
</dbReference>
<sequence length="901" mass="95852">MVSPALLASLAAAALTVLADKSPADPIVPCAYIFEVEHGSDATALEEAAAELGTLRIRYGYEDLNGFSIRLHPAEDCEAVAASLAERHSIVRTYYPVHLHQRPDSSVEWTAVDPDMSHGAAKHKRSLANQTFTAFPPHVMTQVDKLRALGFTGKGVKIAVLDSGVDYTHPALGGCFGPGCHVAFGHDHVGDGYDGTNTPVPDEDPRDTCNGHGTHAAGIIAALPNEFGFSGIAPDATLGAYRIHGCHGPLETDILVDALHRARKDGANIISLSIGGLSGWSADPWSVSVQRIVERGVPCVVSAGNGGSYGLFAALSPSAAKGSTSVASFDTTETTSILVKANYTVDAGEGITAFGYSPGNPRAWDAVTLPLYIYPDAINATCGKLPQDAPNLADSVLLLHLDNHCDFDKQLEEAAAKGARYVLAFGDRPGAATLSLDTTNGILAAGMVTKETAIAWSEAVDRGDKVTLHMASPTLSDTYLRHDVNNATGRRVSVFSSWGPTLDMDMKPQVGGPGTRILSTYPLPLGGYAIKSGTSMSCPVVAGIIALVGQVRNNTFDPELINSLLSSTAKPQPFHDGDKDYDYYAPVAQQGGGLVQAYDAAFATTLVKPYALSFNDTDHFLQTPNVTISNMGPREVTYKLSNVPAITMYTMDQACIFAGKFPNEAVRAPATIAFGSDSITLRPNSSTSFEVPLTPPDGLDPKRLPLWSGWIRIDGDDGTNLSIPYQGLTGSLRGTTQLKPNGAWIARSNDTSHAALPANETLTMPRQDGKKNGTSGVILPAITANLTLGSSLLTAHLVPMSSLPTNLTREDHWGYKTVGQPFGFPKENNWLGPNSHDWNGKLASGEYAPAGKYFLVLGALRIFGDAAKRSDWDVAETPPFHIQYYHRRKQRRCGVDIGTGF</sequence>